<dbReference type="AlphaFoldDB" id="A0A9X2KGW4"/>
<dbReference type="PANTHER" id="PTHR22604">
    <property type="entry name" value="OXIDOREDUCTASES"/>
    <property type="match status" value="1"/>
</dbReference>
<dbReference type="InterPro" id="IPR055170">
    <property type="entry name" value="GFO_IDH_MocA-like_dom"/>
</dbReference>
<protein>
    <submittedName>
        <fullName evidence="5">Gfo/Idh/MocA family oxidoreductase</fullName>
    </submittedName>
</protein>
<keyword evidence="6" id="KW-1185">Reference proteome</keyword>
<dbReference type="SUPFAM" id="SSF55347">
    <property type="entry name" value="Glyceraldehyde-3-phosphate dehydrogenase-like, C-terminal domain"/>
    <property type="match status" value="1"/>
</dbReference>
<evidence type="ECO:0000259" key="4">
    <source>
        <dbReference type="Pfam" id="PF22725"/>
    </source>
</evidence>
<dbReference type="Pfam" id="PF01408">
    <property type="entry name" value="GFO_IDH_MocA"/>
    <property type="match status" value="1"/>
</dbReference>
<dbReference type="PANTHER" id="PTHR22604:SF105">
    <property type="entry name" value="TRANS-1,2-DIHYDROBENZENE-1,2-DIOL DEHYDROGENASE"/>
    <property type="match status" value="1"/>
</dbReference>
<dbReference type="RefSeq" id="WP_253962976.1">
    <property type="nucleotide sequence ID" value="NZ_JALHBS010000016.1"/>
</dbReference>
<comment type="caution">
    <text evidence="5">The sequence shown here is derived from an EMBL/GenBank/DDBJ whole genome shotgun (WGS) entry which is preliminary data.</text>
</comment>
<evidence type="ECO:0000256" key="2">
    <source>
        <dbReference type="ARBA" id="ARBA00023002"/>
    </source>
</evidence>
<name>A0A9X2KGW4_9HYPH</name>
<comment type="similarity">
    <text evidence="1">Belongs to the Gfo/Idh/MocA family.</text>
</comment>
<gene>
    <name evidence="5" type="ORF">MJ956_02845</name>
</gene>
<dbReference type="GO" id="GO:0000166">
    <property type="term" value="F:nucleotide binding"/>
    <property type="evidence" value="ECO:0007669"/>
    <property type="project" value="InterPro"/>
</dbReference>
<evidence type="ECO:0000313" key="5">
    <source>
        <dbReference type="EMBL" id="MCP3054087.1"/>
    </source>
</evidence>
<accession>A0A9X2KGW4</accession>
<evidence type="ECO:0000313" key="6">
    <source>
        <dbReference type="Proteomes" id="UP001155220"/>
    </source>
</evidence>
<organism evidence="5 6">
    <name type="scientific">Aurantimonas marianensis</name>
    <dbReference type="NCBI Taxonomy" id="2920428"/>
    <lineage>
        <taxon>Bacteria</taxon>
        <taxon>Pseudomonadati</taxon>
        <taxon>Pseudomonadota</taxon>
        <taxon>Alphaproteobacteria</taxon>
        <taxon>Hyphomicrobiales</taxon>
        <taxon>Aurantimonadaceae</taxon>
        <taxon>Aurantimonas</taxon>
    </lineage>
</organism>
<feature type="domain" description="GFO/IDH/MocA-like oxidoreductase" evidence="4">
    <location>
        <begin position="130"/>
        <end position="246"/>
    </location>
</feature>
<dbReference type="Gene3D" id="3.30.360.10">
    <property type="entry name" value="Dihydrodipicolinate Reductase, domain 2"/>
    <property type="match status" value="1"/>
</dbReference>
<sequence length="328" mass="35633">MLKWGILSTAKIAREHLMPAIGKATNGSLAAIASRDLERAREIASAFGIPRAYGSYDELLASPDVDAIYIPLPTAQHTEWTLKAIAAGKHVLCEKPMGMTATDIERIIAAAKGAGVIVSEAFMVTYHPQWAKVRDLIAEGAIGRLVHVEASFSYHNVDPANMRNRPELGGGALRDIGVYPLVTSRFATGREPVRVRARVVTDEAFGTDSFVTGTVDFGDFEMSVYLGTRMAQRQTIVFHGEEGFIELAAPFNASLYDGDKVLLHDRGHRLTETFRFPGIDQYRLQIEAFGEAVAGNGAVFPLESSRRNQAAIDALFAAGRSGDWVPVA</sequence>
<dbReference type="SUPFAM" id="SSF51735">
    <property type="entry name" value="NAD(P)-binding Rossmann-fold domains"/>
    <property type="match status" value="1"/>
</dbReference>
<evidence type="ECO:0000256" key="1">
    <source>
        <dbReference type="ARBA" id="ARBA00010928"/>
    </source>
</evidence>
<proteinExistence type="inferred from homology"/>
<dbReference type="InterPro" id="IPR036291">
    <property type="entry name" value="NAD(P)-bd_dom_sf"/>
</dbReference>
<dbReference type="InterPro" id="IPR000683">
    <property type="entry name" value="Gfo/Idh/MocA-like_OxRdtase_N"/>
</dbReference>
<dbReference type="InterPro" id="IPR050984">
    <property type="entry name" value="Gfo/Idh/MocA_domain"/>
</dbReference>
<feature type="domain" description="Gfo/Idh/MocA-like oxidoreductase N-terminal" evidence="3">
    <location>
        <begin position="3"/>
        <end position="121"/>
    </location>
</feature>
<dbReference type="Gene3D" id="3.40.50.720">
    <property type="entry name" value="NAD(P)-binding Rossmann-like Domain"/>
    <property type="match status" value="1"/>
</dbReference>
<dbReference type="Pfam" id="PF22725">
    <property type="entry name" value="GFO_IDH_MocA_C3"/>
    <property type="match status" value="1"/>
</dbReference>
<dbReference type="EMBL" id="JALHBS010000016">
    <property type="protein sequence ID" value="MCP3054087.1"/>
    <property type="molecule type" value="Genomic_DNA"/>
</dbReference>
<evidence type="ECO:0000259" key="3">
    <source>
        <dbReference type="Pfam" id="PF01408"/>
    </source>
</evidence>
<reference evidence="5" key="1">
    <citation type="submission" date="2022-03" db="EMBL/GenBank/DDBJ databases">
        <title>Aurantimonas Liuensis sp. Nov., isolated from the hadal seawater of the Mariana Trench.</title>
        <authorList>
            <person name="Liu R."/>
        </authorList>
    </citation>
    <scope>NUCLEOTIDE SEQUENCE</scope>
    <source>
        <strain evidence="5">LRZ36</strain>
    </source>
</reference>
<keyword evidence="2" id="KW-0560">Oxidoreductase</keyword>
<dbReference type="Proteomes" id="UP001155220">
    <property type="component" value="Unassembled WGS sequence"/>
</dbReference>
<dbReference type="GO" id="GO:0016491">
    <property type="term" value="F:oxidoreductase activity"/>
    <property type="evidence" value="ECO:0007669"/>
    <property type="project" value="UniProtKB-KW"/>
</dbReference>